<name>A0A4Y8LSS2_9BACL</name>
<evidence type="ECO:0000313" key="1">
    <source>
        <dbReference type="EMBL" id="TFE19737.1"/>
    </source>
</evidence>
<keyword evidence="2" id="KW-1185">Reference proteome</keyword>
<dbReference type="AlphaFoldDB" id="A0A4Y8LSS2"/>
<gene>
    <name evidence="1" type="ORF">E2980_22295</name>
</gene>
<proteinExistence type="predicted"/>
<organism evidence="1 2">
    <name type="scientific">Cohnella luojiensis</name>
    <dbReference type="NCBI Taxonomy" id="652876"/>
    <lineage>
        <taxon>Bacteria</taxon>
        <taxon>Bacillati</taxon>
        <taxon>Bacillota</taxon>
        <taxon>Bacilli</taxon>
        <taxon>Bacillales</taxon>
        <taxon>Paenibacillaceae</taxon>
        <taxon>Cohnella</taxon>
    </lineage>
</organism>
<reference evidence="1 2" key="1">
    <citation type="submission" date="2019-03" db="EMBL/GenBank/DDBJ databases">
        <title>Cohnella endophytica sp. nov., a novel endophytic bacterium isolated from bark of Sonneratia apetala.</title>
        <authorList>
            <person name="Tuo L."/>
        </authorList>
    </citation>
    <scope>NUCLEOTIDE SEQUENCE [LARGE SCALE GENOMIC DNA]</scope>
    <source>
        <strain evidence="1 2">CCTCC AB 208254</strain>
    </source>
</reference>
<evidence type="ECO:0000313" key="2">
    <source>
        <dbReference type="Proteomes" id="UP000297900"/>
    </source>
</evidence>
<sequence>MADHVLQRVNMERSGSFRFLGLPIALGKQDFQLTFVGFAGSGHGNPASLVRASFFGGGHWDSFALEK</sequence>
<dbReference type="EMBL" id="SOMN01000051">
    <property type="protein sequence ID" value="TFE19737.1"/>
    <property type="molecule type" value="Genomic_DNA"/>
</dbReference>
<dbReference type="RefSeq" id="WP_135154456.1">
    <property type="nucleotide sequence ID" value="NZ_SOMN01000051.1"/>
</dbReference>
<accession>A0A4Y8LSS2</accession>
<protein>
    <submittedName>
        <fullName evidence="1">Uncharacterized protein</fullName>
    </submittedName>
</protein>
<dbReference type="Proteomes" id="UP000297900">
    <property type="component" value="Unassembled WGS sequence"/>
</dbReference>
<comment type="caution">
    <text evidence="1">The sequence shown here is derived from an EMBL/GenBank/DDBJ whole genome shotgun (WGS) entry which is preliminary data.</text>
</comment>